<feature type="compositionally biased region" description="Polar residues" evidence="1">
    <location>
        <begin position="37"/>
        <end position="52"/>
    </location>
</feature>
<evidence type="ECO:0000313" key="4">
    <source>
        <dbReference type="WBParaSite" id="ASIM_0000307601-mRNA-1"/>
    </source>
</evidence>
<reference evidence="2 3" key="2">
    <citation type="submission" date="2018-11" db="EMBL/GenBank/DDBJ databases">
        <authorList>
            <consortium name="Pathogen Informatics"/>
        </authorList>
    </citation>
    <scope>NUCLEOTIDE SEQUENCE [LARGE SCALE GENOMIC DNA]</scope>
</reference>
<accession>A0A0M3J691</accession>
<protein>
    <submittedName>
        <fullName evidence="2 4">Uncharacterized protein</fullName>
    </submittedName>
</protein>
<evidence type="ECO:0000256" key="1">
    <source>
        <dbReference type="SAM" id="MobiDB-lite"/>
    </source>
</evidence>
<name>A0A0M3J691_ANISI</name>
<gene>
    <name evidence="2" type="ORF">ASIM_LOCUS2925</name>
</gene>
<dbReference type="Proteomes" id="UP000267096">
    <property type="component" value="Unassembled WGS sequence"/>
</dbReference>
<proteinExistence type="predicted"/>
<evidence type="ECO:0000313" key="3">
    <source>
        <dbReference type="Proteomes" id="UP000267096"/>
    </source>
</evidence>
<dbReference type="AlphaFoldDB" id="A0A0M3J691"/>
<keyword evidence="3" id="KW-1185">Reference proteome</keyword>
<evidence type="ECO:0000313" key="2">
    <source>
        <dbReference type="EMBL" id="VDK20864.1"/>
    </source>
</evidence>
<reference evidence="4" key="1">
    <citation type="submission" date="2017-02" db="UniProtKB">
        <authorList>
            <consortium name="WormBaseParasite"/>
        </authorList>
    </citation>
    <scope>IDENTIFICATION</scope>
</reference>
<feature type="compositionally biased region" description="Polar residues" evidence="1">
    <location>
        <begin position="62"/>
        <end position="72"/>
    </location>
</feature>
<feature type="region of interest" description="Disordered" evidence="1">
    <location>
        <begin position="1"/>
        <end position="93"/>
    </location>
</feature>
<dbReference type="WBParaSite" id="ASIM_0000307601-mRNA-1">
    <property type="protein sequence ID" value="ASIM_0000307601-mRNA-1"/>
    <property type="gene ID" value="ASIM_0000307601"/>
</dbReference>
<organism evidence="4">
    <name type="scientific">Anisakis simplex</name>
    <name type="common">Herring worm</name>
    <dbReference type="NCBI Taxonomy" id="6269"/>
    <lineage>
        <taxon>Eukaryota</taxon>
        <taxon>Metazoa</taxon>
        <taxon>Ecdysozoa</taxon>
        <taxon>Nematoda</taxon>
        <taxon>Chromadorea</taxon>
        <taxon>Rhabditida</taxon>
        <taxon>Spirurina</taxon>
        <taxon>Ascaridomorpha</taxon>
        <taxon>Ascaridoidea</taxon>
        <taxon>Anisakidae</taxon>
        <taxon>Anisakis</taxon>
        <taxon>Anisakis simplex complex</taxon>
    </lineage>
</organism>
<sequence length="110" mass="11879">MGVHLDRGPSSCGPHYSSQSPPPTLQASVTPKPAASPQATKVGPSSASSANDSVRGRVPRSELTSKISSGDQSVSRSPSHHSPKSKQHDYEFRSPFVKHPTKVLWKFRFD</sequence>
<dbReference type="EMBL" id="UYRR01004215">
    <property type="protein sequence ID" value="VDK20864.1"/>
    <property type="molecule type" value="Genomic_DNA"/>
</dbReference>